<dbReference type="EMBL" id="JH594606">
    <property type="protein sequence ID" value="EHQ03017.1"/>
    <property type="molecule type" value="Genomic_DNA"/>
</dbReference>
<dbReference type="eggNOG" id="COG1503">
    <property type="taxonomic scope" value="Bacteria"/>
</dbReference>
<dbReference type="Proteomes" id="UP000003844">
    <property type="component" value="Unassembled WGS sequence"/>
</dbReference>
<dbReference type="STRING" id="865937.Gilli_2391"/>
<keyword evidence="2" id="KW-1185">Reference proteome</keyword>
<gene>
    <name evidence="1" type="ORF">Gilli_2391</name>
</gene>
<sequence>MSLISKEDFTSLSLFNSDVCVSVFIPTQRAGKDVLEGKNQRHLKSQWKEVKTKLEKTGHSKDKIEKIGVHFQKLIDDNNFWRHQSDGLAVFAAENAFEYYTLPVNFEAYHYIGKEFYLKPLVPMFSGKGKFFILEIQPKKVSFYEATNYSITQIDIEDLAPEKLQDRVGYDFEEKHLNHKGSINTQHGYAPATRERKDEFLRFFRAVDQGIDKIIHHETVPLVVSCEDYLFPIYQEANTYDHLYDKCVPGNPNDNQHILELHAKAVEQLQPHFDKQKEEKMKEFNEQPPEMTSTKITDIIPSIYEGKVDTLFLENREDIFGTFNEEKMSVEVQDGQTGDNISLMNLAAKKVIEQGGSVFLIESAFMPEKESKMNALLRFNY</sequence>
<dbReference type="HOGENOM" id="CLU_044180_2_0_10"/>
<dbReference type="AlphaFoldDB" id="H2BWN9"/>
<evidence type="ECO:0000313" key="1">
    <source>
        <dbReference type="EMBL" id="EHQ03017.1"/>
    </source>
</evidence>
<name>H2BWN9_GILLR</name>
<protein>
    <submittedName>
        <fullName evidence="1">Uncharacterized protein</fullName>
    </submittedName>
</protein>
<accession>H2BWN9</accession>
<reference evidence="2" key="1">
    <citation type="journal article" date="2012" name="Stand. Genomic Sci.">
        <title>Genome sequence of the Antarctic rhodopsins-containing flavobacterium Gillisia limnaea type strain (R-8282(T)).</title>
        <authorList>
            <person name="Riedel T."/>
            <person name="Held B."/>
            <person name="Nolan M."/>
            <person name="Lucas S."/>
            <person name="Lapidus A."/>
            <person name="Tice H."/>
            <person name="Del Rio T.G."/>
            <person name="Cheng J.F."/>
            <person name="Han C."/>
            <person name="Tapia R."/>
            <person name="Goodwin L.A."/>
            <person name="Pitluck S."/>
            <person name="Liolios K."/>
            <person name="Mavromatis K."/>
            <person name="Pagani I."/>
            <person name="Ivanova N."/>
            <person name="Mikhailova N."/>
            <person name="Pati A."/>
            <person name="Chen A."/>
            <person name="Palaniappan K."/>
            <person name="Land M."/>
            <person name="Rohde M."/>
            <person name="Tindall B.J."/>
            <person name="Detter J.C."/>
            <person name="Goker M."/>
            <person name="Bristow J."/>
            <person name="Eisen J.A."/>
            <person name="Markowitz V."/>
            <person name="Hugenholtz P."/>
            <person name="Kyrpides N.C."/>
            <person name="Klenk H.P."/>
            <person name="Woyke T."/>
        </authorList>
    </citation>
    <scope>NUCLEOTIDE SEQUENCE [LARGE SCALE GENOMIC DNA]</scope>
    <source>
        <strain evidence="2">DSM 15749 / LMG 21470 / R-8282</strain>
    </source>
</reference>
<dbReference type="OrthoDB" id="4393931at2"/>
<dbReference type="Pfam" id="PF18845">
    <property type="entry name" value="baeRF_family3"/>
    <property type="match status" value="1"/>
</dbReference>
<organism evidence="1 2">
    <name type="scientific">Gillisia limnaea (strain DSM 15749 / LMG 21470 / R-8282)</name>
    <dbReference type="NCBI Taxonomy" id="865937"/>
    <lineage>
        <taxon>Bacteria</taxon>
        <taxon>Pseudomonadati</taxon>
        <taxon>Bacteroidota</taxon>
        <taxon>Flavobacteriia</taxon>
        <taxon>Flavobacteriales</taxon>
        <taxon>Flavobacteriaceae</taxon>
        <taxon>Gillisia</taxon>
    </lineage>
</organism>
<dbReference type="RefSeq" id="WP_006989325.1">
    <property type="nucleotide sequence ID" value="NZ_JH594606.1"/>
</dbReference>
<proteinExistence type="predicted"/>
<evidence type="ECO:0000313" key="2">
    <source>
        <dbReference type="Proteomes" id="UP000003844"/>
    </source>
</evidence>
<dbReference type="InterPro" id="IPR041289">
    <property type="entry name" value="Bact_RF_family3"/>
</dbReference>